<feature type="domain" description="Minimal CRISPR polymerase" evidence="1">
    <location>
        <begin position="327"/>
        <end position="436"/>
    </location>
</feature>
<reference evidence="3" key="1">
    <citation type="submission" date="2016-10" db="EMBL/GenBank/DDBJ databases">
        <authorList>
            <person name="Varghese N."/>
            <person name="Submissions S."/>
        </authorList>
    </citation>
    <scope>NUCLEOTIDE SEQUENCE [LARGE SCALE GENOMIC DNA]</scope>
    <source>
        <strain evidence="3">DSM 45501</strain>
    </source>
</reference>
<dbReference type="InterPro" id="IPR040942">
    <property type="entry name" value="Minimal_Cpol"/>
</dbReference>
<dbReference type="Pfam" id="PF18182">
    <property type="entry name" value="mCpol"/>
    <property type="match status" value="1"/>
</dbReference>
<organism evidence="2 3">
    <name type="scientific">Actinopolyspora righensis</name>
    <dbReference type="NCBI Taxonomy" id="995060"/>
    <lineage>
        <taxon>Bacteria</taxon>
        <taxon>Bacillati</taxon>
        <taxon>Actinomycetota</taxon>
        <taxon>Actinomycetes</taxon>
        <taxon>Actinopolysporales</taxon>
        <taxon>Actinopolysporaceae</taxon>
        <taxon>Actinopolyspora</taxon>
        <taxon>Actinopolyspora alba group</taxon>
    </lineage>
</organism>
<evidence type="ECO:0000259" key="1">
    <source>
        <dbReference type="Pfam" id="PF18182"/>
    </source>
</evidence>
<dbReference type="AlphaFoldDB" id="A0A1I6YER5"/>
<dbReference type="NCBIfam" id="NF033576">
    <property type="entry name" value="mCpol"/>
    <property type="match status" value="1"/>
</dbReference>
<accession>A0A1I6YER5</accession>
<gene>
    <name evidence="2" type="ORF">SAMN04487904_102460</name>
</gene>
<evidence type="ECO:0000313" key="3">
    <source>
        <dbReference type="Proteomes" id="UP000199165"/>
    </source>
</evidence>
<sequence length="440" mass="49934">MGIIAALFWYKNKRKYGVGVYISLPSKNDKTREKYPPLSIRKTMDRSHRDWFIYGPDKLTNSEIERANWVIDTIGYRIEEAKTKNQEDHPLFFYIHSRLPEAFAVGQKAAILWDRDVYPEENYDSSWYALDIDFRVRSFARYNRSERIYELNLREIFNGYSSELNSDPGYRWFDNIDLKEIRSYRDLAPLKRSQLAVILHIEHVEGSSRAFRDSAALASAGVANNGYLVTGEDECDEAVFFSVGAKQFFQKLQNGEAESIVRNILHTCQKYSARVYGRQDNPVRLLTNAPSVFAFAAGAYFPMNSKLIRYSQDRDGPEYTESSDLIAIIDGDDVGAQTESSLLSRDLETAVEWSNKADKSLRNIVQKVIEVSGVYLVSSGGDSAIFALPKSALPVFLETLEYLREETGFRVSCGYGADSREAFVSLRIAKNSGKNVSIGA</sequence>
<dbReference type="EMBL" id="FPAT01000002">
    <property type="protein sequence ID" value="SFT48817.1"/>
    <property type="molecule type" value="Genomic_DNA"/>
</dbReference>
<evidence type="ECO:0000313" key="2">
    <source>
        <dbReference type="EMBL" id="SFT48817.1"/>
    </source>
</evidence>
<name>A0A1I6YER5_9ACTN</name>
<protein>
    <recommendedName>
        <fullName evidence="1">Minimal CRISPR polymerase domain-containing protein</fullName>
    </recommendedName>
</protein>
<dbReference type="Proteomes" id="UP000199165">
    <property type="component" value="Unassembled WGS sequence"/>
</dbReference>
<proteinExistence type="predicted"/>
<keyword evidence="3" id="KW-1185">Reference proteome</keyword>